<dbReference type="GO" id="GO:0004523">
    <property type="term" value="F:RNA-DNA hybrid ribonuclease activity"/>
    <property type="evidence" value="ECO:0007669"/>
    <property type="project" value="InterPro"/>
</dbReference>
<proteinExistence type="predicted"/>
<dbReference type="OrthoDB" id="988871at2759"/>
<dbReference type="AlphaFoldDB" id="A0A8J6D0S7"/>
<organism evidence="2 3">
    <name type="scientific">Gossypium anomalum</name>
    <dbReference type="NCBI Taxonomy" id="47600"/>
    <lineage>
        <taxon>Eukaryota</taxon>
        <taxon>Viridiplantae</taxon>
        <taxon>Streptophyta</taxon>
        <taxon>Embryophyta</taxon>
        <taxon>Tracheophyta</taxon>
        <taxon>Spermatophyta</taxon>
        <taxon>Magnoliopsida</taxon>
        <taxon>eudicotyledons</taxon>
        <taxon>Gunneridae</taxon>
        <taxon>Pentapetalae</taxon>
        <taxon>rosids</taxon>
        <taxon>malvids</taxon>
        <taxon>Malvales</taxon>
        <taxon>Malvaceae</taxon>
        <taxon>Malvoideae</taxon>
        <taxon>Gossypium</taxon>
    </lineage>
</organism>
<keyword evidence="3" id="KW-1185">Reference proteome</keyword>
<feature type="domain" description="RNase H type-1" evidence="1">
    <location>
        <begin position="102"/>
        <end position="171"/>
    </location>
</feature>
<protein>
    <recommendedName>
        <fullName evidence="1">RNase H type-1 domain-containing protein</fullName>
    </recommendedName>
</protein>
<dbReference type="Proteomes" id="UP000701853">
    <property type="component" value="Chromosome 6"/>
</dbReference>
<accession>A0A8J6D0S7</accession>
<dbReference type="InterPro" id="IPR002156">
    <property type="entry name" value="RNaseH_domain"/>
</dbReference>
<dbReference type="GO" id="GO:0003676">
    <property type="term" value="F:nucleic acid binding"/>
    <property type="evidence" value="ECO:0007669"/>
    <property type="project" value="InterPro"/>
</dbReference>
<sequence>MDARRILCIPLTRFLSDDHKALRSEASGERRIGTIFCLICEDEAEIIEHVMRDCRITKETNIKNECIREKKDGSVLANFIKNYLRELDNLSNKLPERREEIQMGLDLGIRAVEVEEDSLTVVKKAQMNEEDRFEISAYRKDAKRLSKEFHICIFMHASRSANGVTHLLATEGIKRMEHTYLMNGVPSFANAVVELD</sequence>
<comment type="caution">
    <text evidence="2">The sequence shown here is derived from an EMBL/GenBank/DDBJ whole genome shotgun (WGS) entry which is preliminary data.</text>
</comment>
<evidence type="ECO:0000313" key="2">
    <source>
        <dbReference type="EMBL" id="KAG8491634.1"/>
    </source>
</evidence>
<gene>
    <name evidence="2" type="ORF">CXB51_015000</name>
</gene>
<name>A0A8J6D0S7_9ROSI</name>
<evidence type="ECO:0000313" key="3">
    <source>
        <dbReference type="Proteomes" id="UP000701853"/>
    </source>
</evidence>
<dbReference type="Pfam" id="PF13456">
    <property type="entry name" value="RVT_3"/>
    <property type="match status" value="1"/>
</dbReference>
<evidence type="ECO:0000259" key="1">
    <source>
        <dbReference type="Pfam" id="PF13456"/>
    </source>
</evidence>
<dbReference type="EMBL" id="JAHUZN010000006">
    <property type="protein sequence ID" value="KAG8491634.1"/>
    <property type="molecule type" value="Genomic_DNA"/>
</dbReference>
<reference evidence="2 3" key="1">
    <citation type="journal article" date="2021" name="bioRxiv">
        <title>The Gossypium anomalum genome as a resource for cotton improvement and evolutionary analysis of hybrid incompatibility.</title>
        <authorList>
            <person name="Grover C.E."/>
            <person name="Yuan D."/>
            <person name="Arick M.A."/>
            <person name="Miller E.R."/>
            <person name="Hu G."/>
            <person name="Peterson D.G."/>
            <person name="Wendel J.F."/>
            <person name="Udall J.A."/>
        </authorList>
    </citation>
    <scope>NUCLEOTIDE SEQUENCE [LARGE SCALE GENOMIC DNA]</scope>
    <source>
        <strain evidence="2">JFW-Udall</strain>
        <tissue evidence="2">Leaf</tissue>
    </source>
</reference>